<dbReference type="InterPro" id="IPR009772">
    <property type="entry name" value="CDC123"/>
</dbReference>
<dbReference type="EMBL" id="JADQAZ010000002">
    <property type="protein sequence ID" value="MBT0957824.1"/>
    <property type="molecule type" value="Genomic_DNA"/>
</dbReference>
<sequence>MSLQEGYGPAVWAADFAAYPEAVLDLMGGIVPLSLEQGDLEAIAGMGGGICEDTQALLAEELEGFAEGGAYIRLGLCSFKTGPAPMLPIFTAGQAVATMTQGNRRAAGVAQRMLEEGREGVLYLRPYLEIPRWCEYRMFIREGQVIGVSQYHTDQSYPQIHAQLDRIGQDLAVLAERLLPLLHMEACAADLAVDPLGKAPASLIELNPFVRRTGACLYSWQDGGDFDGGFRIL</sequence>
<proteinExistence type="predicted"/>
<evidence type="ECO:0000313" key="2">
    <source>
        <dbReference type="Proteomes" id="UP001315686"/>
    </source>
</evidence>
<evidence type="ECO:0000313" key="1">
    <source>
        <dbReference type="EMBL" id="MBT0957824.1"/>
    </source>
</evidence>
<organism evidence="1 2">
    <name type="scientific">Harenicola maris</name>
    <dbReference type="NCBI Taxonomy" id="2841044"/>
    <lineage>
        <taxon>Bacteria</taxon>
        <taxon>Pseudomonadati</taxon>
        <taxon>Pseudomonadota</taxon>
        <taxon>Alphaproteobacteria</taxon>
        <taxon>Rhodobacterales</taxon>
        <taxon>Paracoccaceae</taxon>
        <taxon>Harenicola</taxon>
    </lineage>
</organism>
<evidence type="ECO:0008006" key="3">
    <source>
        <dbReference type="Google" id="ProtNLM"/>
    </source>
</evidence>
<dbReference type="AlphaFoldDB" id="A0AAP2G8T7"/>
<name>A0AAP2G8T7_9RHOB</name>
<keyword evidence="2" id="KW-1185">Reference proteome</keyword>
<protein>
    <recommendedName>
        <fullName evidence="3">ATP-grasp domain-containing protein</fullName>
    </recommendedName>
</protein>
<dbReference type="RefSeq" id="WP_327794047.1">
    <property type="nucleotide sequence ID" value="NZ_JADQAZ010000002.1"/>
</dbReference>
<dbReference type="Proteomes" id="UP001315686">
    <property type="component" value="Unassembled WGS sequence"/>
</dbReference>
<comment type="caution">
    <text evidence="1">The sequence shown here is derived from an EMBL/GenBank/DDBJ whole genome shotgun (WGS) entry which is preliminary data.</text>
</comment>
<gene>
    <name evidence="1" type="ORF">IV417_10520</name>
</gene>
<reference evidence="1 2" key="1">
    <citation type="journal article" date="2021" name="Arch. Microbiol.">
        <title>Harenicola maris gen. nov., sp. nov. isolated from the Sea of Japan shallow sediments.</title>
        <authorList>
            <person name="Romanenko L.A."/>
            <person name="Kurilenko V.V."/>
            <person name="Chernysheva N.Y."/>
            <person name="Tekutyeva L.A."/>
            <person name="Velansky P.V."/>
            <person name="Svetashev V.I."/>
            <person name="Isaeva M.P."/>
        </authorList>
    </citation>
    <scope>NUCLEOTIDE SEQUENCE [LARGE SCALE GENOMIC DNA]</scope>
    <source>
        <strain evidence="1 2">KMM 3653</strain>
    </source>
</reference>
<dbReference type="Pfam" id="PF07065">
    <property type="entry name" value="D123"/>
    <property type="match status" value="1"/>
</dbReference>
<accession>A0AAP2G8T7</accession>